<gene>
    <name evidence="2" type="ORF">PCOR1329_LOCUS75646</name>
</gene>
<keyword evidence="3" id="KW-1185">Reference proteome</keyword>
<reference evidence="2" key="1">
    <citation type="submission" date="2023-10" db="EMBL/GenBank/DDBJ databases">
        <authorList>
            <person name="Chen Y."/>
            <person name="Shah S."/>
            <person name="Dougan E. K."/>
            <person name="Thang M."/>
            <person name="Chan C."/>
        </authorList>
    </citation>
    <scope>NUCLEOTIDE SEQUENCE [LARGE SCALE GENOMIC DNA]</scope>
</reference>
<feature type="compositionally biased region" description="Basic and acidic residues" evidence="1">
    <location>
        <begin position="23"/>
        <end position="40"/>
    </location>
</feature>
<protein>
    <submittedName>
        <fullName evidence="2">Uncharacterized protein</fullName>
    </submittedName>
</protein>
<feature type="compositionally biased region" description="Acidic residues" evidence="1">
    <location>
        <begin position="98"/>
        <end position="107"/>
    </location>
</feature>
<feature type="compositionally biased region" description="Basic and acidic residues" evidence="1">
    <location>
        <begin position="108"/>
        <end position="117"/>
    </location>
</feature>
<feature type="region of interest" description="Disordered" evidence="1">
    <location>
        <begin position="92"/>
        <end position="117"/>
    </location>
</feature>
<feature type="compositionally biased region" description="Acidic residues" evidence="1">
    <location>
        <begin position="43"/>
        <end position="55"/>
    </location>
</feature>
<name>A0ABN9XHA0_9DINO</name>
<dbReference type="EMBL" id="CAUYUJ010020337">
    <property type="protein sequence ID" value="CAK0897486.1"/>
    <property type="molecule type" value="Genomic_DNA"/>
</dbReference>
<sequence>MPEYKKLRLGGVGFDEVRQGVESIREAERHAEEQNRKMQEAADMTEAEGGNEDGDGNTMPAEEGEARREPTSETELPGFFWTQGRREYWIPTVKPCSNEEDDDDNDGDDRRSAFSARKDQMPFPDWVQMRIDSVNLTVCGAGLDGVSCMHARARMKKLRDEWSSSDDPQQREAATKFSERLEAADLAQKLVQRGSLHSLDKTVFQDRVKTLVSTNMVFPSALAREITDRHVSDMMQPLLKGTLDTRTVCAAFFPYDIDELAAEPVDQDTLAVDERGRKEWDPFNPRGCDIPVLPELLAESFERCLCSYVLSPLLKQWSVMTSKGFKGIVVEIMQLLLQQPEGISKPVRLSCNAGVKMCRAILYLVDNVEHAKYEKEFTLVHDYTPPASTPGKADWKGIIVFTMGILSQESEFFKPAILDIRQTKATHSTAKATVDEYCTKVSNAGATWPERVDDASKALADIASLKAKTREGTTSALMQALDDFATKLGEAADDVINTMSSKDADHKTQLELLLAAKTYFEVASRTAAVTMSAESIKILERVSEAVPKIQGALTLKQFLPYLVQLSIADFTSQESRHSVLDHLHGFLRETNVDDEIPTEIGDRSIEIMGLLFEKVLDQPSGYASDECTNFLPVFGKLISTLSCSQKRDLWNKEVERMRTISGINSDVVKYTAMGEGRLDSPDGIRLLDTLTSSCNKLEELCSSNVLPARSGANGLLQQVQTAIATDGAELLKRDRQKITDFIELPFEPMACPPVKFEAILGGTFDGSDWHLELNKLADVPDFDSLFKVAAKTIMKHNPSIFRTNSTTKAKYNLTEVSSAFEDDHEKAVLKSYVTQREACILGMLKKHHKDEDELQRTMASQKQHAKKASPVAVWDHVHHVIKVYVQKGIDLSM</sequence>
<dbReference type="Proteomes" id="UP001189429">
    <property type="component" value="Unassembled WGS sequence"/>
</dbReference>
<evidence type="ECO:0000313" key="3">
    <source>
        <dbReference type="Proteomes" id="UP001189429"/>
    </source>
</evidence>
<comment type="caution">
    <text evidence="2">The sequence shown here is derived from an EMBL/GenBank/DDBJ whole genome shotgun (WGS) entry which is preliminary data.</text>
</comment>
<evidence type="ECO:0000256" key="1">
    <source>
        <dbReference type="SAM" id="MobiDB-lite"/>
    </source>
</evidence>
<feature type="region of interest" description="Disordered" evidence="1">
    <location>
        <begin position="23"/>
        <end position="80"/>
    </location>
</feature>
<organism evidence="2 3">
    <name type="scientific">Prorocentrum cordatum</name>
    <dbReference type="NCBI Taxonomy" id="2364126"/>
    <lineage>
        <taxon>Eukaryota</taxon>
        <taxon>Sar</taxon>
        <taxon>Alveolata</taxon>
        <taxon>Dinophyceae</taxon>
        <taxon>Prorocentrales</taxon>
        <taxon>Prorocentraceae</taxon>
        <taxon>Prorocentrum</taxon>
    </lineage>
</organism>
<proteinExistence type="predicted"/>
<accession>A0ABN9XHA0</accession>
<evidence type="ECO:0000313" key="2">
    <source>
        <dbReference type="EMBL" id="CAK0897486.1"/>
    </source>
</evidence>